<dbReference type="NCBIfam" id="TIGR00401">
    <property type="entry name" value="msrA"/>
    <property type="match status" value="1"/>
</dbReference>
<name>A0A2W5A7K7_9SPHN</name>
<evidence type="ECO:0000256" key="1">
    <source>
        <dbReference type="ARBA" id="ARBA00023002"/>
    </source>
</evidence>
<proteinExistence type="inferred from homology"/>
<dbReference type="Proteomes" id="UP000249066">
    <property type="component" value="Unassembled WGS sequence"/>
</dbReference>
<evidence type="ECO:0000313" key="7">
    <source>
        <dbReference type="EMBL" id="PZO90620.1"/>
    </source>
</evidence>
<dbReference type="Gene3D" id="3.30.1060.10">
    <property type="entry name" value="Peptide methionine sulphoxide reductase MsrA"/>
    <property type="match status" value="1"/>
</dbReference>
<evidence type="ECO:0000259" key="6">
    <source>
        <dbReference type="Pfam" id="PF01625"/>
    </source>
</evidence>
<comment type="catalytic activity">
    <reaction evidence="2 4">
        <text>L-methionyl-[protein] + [thioredoxin]-disulfide + H2O = L-methionyl-(S)-S-oxide-[protein] + [thioredoxin]-dithiol</text>
        <dbReference type="Rhea" id="RHEA:14217"/>
        <dbReference type="Rhea" id="RHEA-COMP:10698"/>
        <dbReference type="Rhea" id="RHEA-COMP:10700"/>
        <dbReference type="Rhea" id="RHEA-COMP:12313"/>
        <dbReference type="Rhea" id="RHEA-COMP:12315"/>
        <dbReference type="ChEBI" id="CHEBI:15377"/>
        <dbReference type="ChEBI" id="CHEBI:16044"/>
        <dbReference type="ChEBI" id="CHEBI:29950"/>
        <dbReference type="ChEBI" id="CHEBI:44120"/>
        <dbReference type="ChEBI" id="CHEBI:50058"/>
        <dbReference type="EC" id="1.8.4.11"/>
    </reaction>
</comment>
<gene>
    <name evidence="4 7" type="primary">msrA</name>
    <name evidence="7" type="ORF">DI623_06115</name>
</gene>
<reference evidence="7 8" key="1">
    <citation type="submission" date="2017-08" db="EMBL/GenBank/DDBJ databases">
        <title>Infants hospitalized years apart are colonized by the same room-sourced microbial strains.</title>
        <authorList>
            <person name="Brooks B."/>
            <person name="Olm M.R."/>
            <person name="Firek B.A."/>
            <person name="Baker R."/>
            <person name="Thomas B.C."/>
            <person name="Morowitz M.J."/>
            <person name="Banfield J.F."/>
        </authorList>
    </citation>
    <scope>NUCLEOTIDE SEQUENCE [LARGE SCALE GENOMIC DNA]</scope>
    <source>
        <strain evidence="7">S2_018_000_R2_101</strain>
    </source>
</reference>
<evidence type="ECO:0000256" key="3">
    <source>
        <dbReference type="ARBA" id="ARBA00048782"/>
    </source>
</evidence>
<organism evidence="7 8">
    <name type="scientific">Sphingomonas sanxanigenens</name>
    <dbReference type="NCBI Taxonomy" id="397260"/>
    <lineage>
        <taxon>Bacteria</taxon>
        <taxon>Pseudomonadati</taxon>
        <taxon>Pseudomonadota</taxon>
        <taxon>Alphaproteobacteria</taxon>
        <taxon>Sphingomonadales</taxon>
        <taxon>Sphingomonadaceae</taxon>
        <taxon>Sphingomonas</taxon>
    </lineage>
</organism>
<feature type="domain" description="Peptide methionine sulphoxide reductase MsrA" evidence="6">
    <location>
        <begin position="50"/>
        <end position="201"/>
    </location>
</feature>
<dbReference type="PANTHER" id="PTHR43774:SF1">
    <property type="entry name" value="PEPTIDE METHIONINE SULFOXIDE REDUCTASE MSRA 2"/>
    <property type="match status" value="1"/>
</dbReference>
<feature type="chain" id="PRO_5015948259" description="Peptide methionine sulfoxide reductase MsrA" evidence="5">
    <location>
        <begin position="30"/>
        <end position="227"/>
    </location>
</feature>
<comment type="caution">
    <text evidence="7">The sequence shown here is derived from an EMBL/GenBank/DDBJ whole genome shotgun (WGS) entry which is preliminary data.</text>
</comment>
<accession>A0A2W5A7K7</accession>
<keyword evidence="5" id="KW-0732">Signal</keyword>
<comment type="function">
    <text evidence="4">Has an important function as a repair enzyme for proteins that have been inactivated by oxidation. Catalyzes the reversible oxidation-reduction of methionine sulfoxide in proteins to methionine.</text>
</comment>
<dbReference type="InterPro" id="IPR036509">
    <property type="entry name" value="Met_Sox_Rdtase_MsrA_sf"/>
</dbReference>
<comment type="similarity">
    <text evidence="4">Belongs to the MsrA Met sulfoxide reductase family.</text>
</comment>
<dbReference type="EMBL" id="QFNN01000024">
    <property type="protein sequence ID" value="PZO90620.1"/>
    <property type="molecule type" value="Genomic_DNA"/>
</dbReference>
<feature type="signal peptide" evidence="5">
    <location>
        <begin position="1"/>
        <end position="29"/>
    </location>
</feature>
<evidence type="ECO:0000256" key="2">
    <source>
        <dbReference type="ARBA" id="ARBA00047806"/>
    </source>
</evidence>
<protein>
    <recommendedName>
        <fullName evidence="4">Peptide methionine sulfoxide reductase MsrA</fullName>
        <shortName evidence="4">Protein-methionine-S-oxide reductase</shortName>
        <ecNumber evidence="4">1.8.4.11</ecNumber>
    </recommendedName>
    <alternativeName>
        <fullName evidence="4">Peptide-methionine (S)-S-oxide reductase</fullName>
        <shortName evidence="4">Peptide Met(O) reductase</shortName>
    </alternativeName>
</protein>
<evidence type="ECO:0000256" key="5">
    <source>
        <dbReference type="SAM" id="SignalP"/>
    </source>
</evidence>
<dbReference type="PANTHER" id="PTHR43774">
    <property type="entry name" value="PEPTIDE METHIONINE SULFOXIDE REDUCTASE"/>
    <property type="match status" value="1"/>
</dbReference>
<feature type="active site" evidence="4">
    <location>
        <position position="57"/>
    </location>
</feature>
<comment type="catalytic activity">
    <reaction evidence="3 4">
        <text>[thioredoxin]-disulfide + L-methionine + H2O = L-methionine (S)-S-oxide + [thioredoxin]-dithiol</text>
        <dbReference type="Rhea" id="RHEA:19993"/>
        <dbReference type="Rhea" id="RHEA-COMP:10698"/>
        <dbReference type="Rhea" id="RHEA-COMP:10700"/>
        <dbReference type="ChEBI" id="CHEBI:15377"/>
        <dbReference type="ChEBI" id="CHEBI:29950"/>
        <dbReference type="ChEBI" id="CHEBI:50058"/>
        <dbReference type="ChEBI" id="CHEBI:57844"/>
        <dbReference type="ChEBI" id="CHEBI:58772"/>
        <dbReference type="EC" id="1.8.4.11"/>
    </reaction>
</comment>
<dbReference type="EC" id="1.8.4.11" evidence="4"/>
<dbReference type="Pfam" id="PF01625">
    <property type="entry name" value="PMSR"/>
    <property type="match status" value="1"/>
</dbReference>
<keyword evidence="1 4" id="KW-0560">Oxidoreductase</keyword>
<evidence type="ECO:0000256" key="4">
    <source>
        <dbReference type="HAMAP-Rule" id="MF_01401"/>
    </source>
</evidence>
<sequence>MTRSSPFAIAAFAGIAAGLIAAAFAPVSAAASAVIPAAAIDVPSVKGVQTAVLAGGCFWGMEGVFEHVRGVRSVTAGYAGGEARTANYDAVSTERTGHAEAVKIIYDPAQVSYATLLRIYFAVAHDPTQLNRQGPDRGPSYRSAIFPTTPDQARVARAYIAQLQLSRSFKAPIVTRIEQGGFFPAEAWHQNYLDRNPDSIYIRVNDLPKVAALKAAFPTLYMPKSAA</sequence>
<dbReference type="SUPFAM" id="SSF55068">
    <property type="entry name" value="Peptide methionine sulfoxide reductase"/>
    <property type="match status" value="1"/>
</dbReference>
<evidence type="ECO:0000313" key="8">
    <source>
        <dbReference type="Proteomes" id="UP000249066"/>
    </source>
</evidence>
<dbReference type="HAMAP" id="MF_01401">
    <property type="entry name" value="MsrA"/>
    <property type="match status" value="1"/>
</dbReference>
<dbReference type="GO" id="GO:0033744">
    <property type="term" value="F:L-methionine:thioredoxin-disulfide S-oxidoreductase activity"/>
    <property type="evidence" value="ECO:0007669"/>
    <property type="project" value="RHEA"/>
</dbReference>
<dbReference type="InterPro" id="IPR002569">
    <property type="entry name" value="Met_Sox_Rdtase_MsrA_dom"/>
</dbReference>
<dbReference type="AlphaFoldDB" id="A0A2W5A7K7"/>
<dbReference type="GO" id="GO:0008113">
    <property type="term" value="F:peptide-methionine (S)-S-oxide reductase activity"/>
    <property type="evidence" value="ECO:0007669"/>
    <property type="project" value="UniProtKB-UniRule"/>
</dbReference>